<gene>
    <name evidence="2" type="ORF">P7W03_30990</name>
</gene>
<name>A0AAX3ZR86_STRRO</name>
<evidence type="ECO:0000313" key="3">
    <source>
        <dbReference type="Proteomes" id="UP001231701"/>
    </source>
</evidence>
<protein>
    <submittedName>
        <fullName evidence="2">(2Fe-2S)-binding protein</fullName>
    </submittedName>
</protein>
<keyword evidence="1" id="KW-0560">Oxidoreductase</keyword>
<dbReference type="Gene3D" id="3.10.20.440">
    <property type="entry name" value="2Fe-2S iron-sulphur cluster binding domain, sarcosine oxidase, alpha subunit, N-terminal domain"/>
    <property type="match status" value="1"/>
</dbReference>
<proteinExistence type="predicted"/>
<evidence type="ECO:0000256" key="1">
    <source>
        <dbReference type="ARBA" id="ARBA00023002"/>
    </source>
</evidence>
<evidence type="ECO:0000313" key="2">
    <source>
        <dbReference type="EMBL" id="WMC89756.1"/>
    </source>
</evidence>
<accession>A0AAX3ZR86</accession>
<dbReference type="InterPro" id="IPR042204">
    <property type="entry name" value="2Fe-2S-bd_N"/>
</dbReference>
<dbReference type="Pfam" id="PF13510">
    <property type="entry name" value="Fer2_4"/>
    <property type="match status" value="1"/>
</dbReference>
<sequence>MTRMTVDGEPLDFTEGQTVAAALVAAGRVAWRTTRVGRRPRGVFCGIGVCFDCLVTVDGVRGQRACLLPARADMTVTTREDDDGDDDGDDG</sequence>
<dbReference type="SUPFAM" id="SSF54292">
    <property type="entry name" value="2Fe-2S ferredoxin-like"/>
    <property type="match status" value="1"/>
</dbReference>
<dbReference type="EMBL" id="CP121271">
    <property type="protein sequence ID" value="WMC89756.1"/>
    <property type="molecule type" value="Genomic_DNA"/>
</dbReference>
<organism evidence="2 3">
    <name type="scientific">Streptomyces rochei</name>
    <name type="common">Streptomyces parvullus</name>
    <dbReference type="NCBI Taxonomy" id="1928"/>
    <lineage>
        <taxon>Bacteria</taxon>
        <taxon>Bacillati</taxon>
        <taxon>Actinomycetota</taxon>
        <taxon>Actinomycetes</taxon>
        <taxon>Kitasatosporales</taxon>
        <taxon>Streptomycetaceae</taxon>
        <taxon>Streptomyces</taxon>
        <taxon>Streptomyces rochei group</taxon>
    </lineage>
</organism>
<dbReference type="Proteomes" id="UP001231701">
    <property type="component" value="Chromosome"/>
</dbReference>
<dbReference type="InterPro" id="IPR036010">
    <property type="entry name" value="2Fe-2S_ferredoxin-like_sf"/>
</dbReference>
<dbReference type="GO" id="GO:0016491">
    <property type="term" value="F:oxidoreductase activity"/>
    <property type="evidence" value="ECO:0007669"/>
    <property type="project" value="UniProtKB-KW"/>
</dbReference>
<dbReference type="AlphaFoldDB" id="A0AAX3ZR86"/>
<reference evidence="2" key="1">
    <citation type="submission" date="2023-03" db="EMBL/GenBank/DDBJ databases">
        <title>Borrelidin-producing and root-colonizing Streptomyces rochei is a potent biopesticide for soil-borne oomycete-caused plant diseases.</title>
        <authorList>
            <person name="Zhou D."/>
            <person name="Wang X."/>
            <person name="Navarro-Munoz J.C."/>
            <person name="Li W."/>
            <person name="Li J."/>
            <person name="Jiu M."/>
            <person name="Deng S."/>
            <person name="Ye Y."/>
            <person name="Daly P."/>
            <person name="Wei L."/>
        </authorList>
    </citation>
    <scope>NUCLEOTIDE SEQUENCE</scope>
    <source>
        <strain evidence="2">JK1</strain>
    </source>
</reference>
<dbReference type="GO" id="GO:0051536">
    <property type="term" value="F:iron-sulfur cluster binding"/>
    <property type="evidence" value="ECO:0007669"/>
    <property type="project" value="InterPro"/>
</dbReference>